<evidence type="ECO:0000313" key="6">
    <source>
        <dbReference type="Proteomes" id="UP001339883"/>
    </source>
</evidence>
<dbReference type="Gene3D" id="3.90.79.10">
    <property type="entry name" value="Nucleoside Triphosphate Pyrophosphohydrolase"/>
    <property type="match status" value="1"/>
</dbReference>
<accession>A0ABU6DYA6</accession>
<sequence length="151" mass="17536">MRTRKSSRILVINEQLEVLLFQFSHVQGALAGKKYWATIGGGLKENESFQEAASRELYEETGILRKSVGSCIAKRDFQMQLPSAEIVFAEEQFFIVFVQQSEIDTSHWTLNEIKTICAYKWWNLKNLRQTKEQIFPEDLVDILLINTPHQL</sequence>
<reference evidence="5 6" key="1">
    <citation type="submission" date="2019-08" db="EMBL/GenBank/DDBJ databases">
        <title>Five species of Acinetobacter isolated from floral nectar and animal pollinators.</title>
        <authorList>
            <person name="Hendry T.A."/>
        </authorList>
    </citation>
    <scope>NUCLEOTIDE SEQUENCE [LARGE SCALE GENOMIC DNA]</scope>
    <source>
        <strain evidence="5 6">MD18.27</strain>
    </source>
</reference>
<evidence type="ECO:0000256" key="3">
    <source>
        <dbReference type="ARBA" id="ARBA00022842"/>
    </source>
</evidence>
<gene>
    <name evidence="5" type="ORF">I2F25_12665</name>
</gene>
<dbReference type="InterPro" id="IPR020084">
    <property type="entry name" value="NUDIX_hydrolase_CS"/>
</dbReference>
<dbReference type="RefSeq" id="WP_325776268.1">
    <property type="nucleotide sequence ID" value="NZ_VTDN01000019.1"/>
</dbReference>
<comment type="cofactor">
    <cofactor evidence="1">
        <name>Mg(2+)</name>
        <dbReference type="ChEBI" id="CHEBI:18420"/>
    </cofactor>
</comment>
<dbReference type="InterPro" id="IPR000086">
    <property type="entry name" value="NUDIX_hydrolase_dom"/>
</dbReference>
<evidence type="ECO:0000256" key="2">
    <source>
        <dbReference type="ARBA" id="ARBA00022801"/>
    </source>
</evidence>
<dbReference type="SUPFAM" id="SSF55811">
    <property type="entry name" value="Nudix"/>
    <property type="match status" value="1"/>
</dbReference>
<dbReference type="Pfam" id="PF00293">
    <property type="entry name" value="NUDIX"/>
    <property type="match status" value="1"/>
</dbReference>
<dbReference type="PANTHER" id="PTHR43046:SF12">
    <property type="entry name" value="GDP-MANNOSE MANNOSYL HYDROLASE"/>
    <property type="match status" value="1"/>
</dbReference>
<dbReference type="CDD" id="cd04685">
    <property type="entry name" value="NUDIX_Hydrolase"/>
    <property type="match status" value="1"/>
</dbReference>
<evidence type="ECO:0000259" key="4">
    <source>
        <dbReference type="PROSITE" id="PS51462"/>
    </source>
</evidence>
<keyword evidence="6" id="KW-1185">Reference proteome</keyword>
<keyword evidence="2" id="KW-0378">Hydrolase</keyword>
<dbReference type="EMBL" id="VTDN01000019">
    <property type="protein sequence ID" value="MEB5477877.1"/>
    <property type="molecule type" value="Genomic_DNA"/>
</dbReference>
<evidence type="ECO:0000256" key="1">
    <source>
        <dbReference type="ARBA" id="ARBA00001946"/>
    </source>
</evidence>
<organism evidence="5 6">
    <name type="scientific">Acinetobacter pollinis</name>
    <dbReference type="NCBI Taxonomy" id="2605270"/>
    <lineage>
        <taxon>Bacteria</taxon>
        <taxon>Pseudomonadati</taxon>
        <taxon>Pseudomonadota</taxon>
        <taxon>Gammaproteobacteria</taxon>
        <taxon>Moraxellales</taxon>
        <taxon>Moraxellaceae</taxon>
        <taxon>Acinetobacter</taxon>
    </lineage>
</organism>
<proteinExistence type="predicted"/>
<comment type="caution">
    <text evidence="5">The sequence shown here is derived from an EMBL/GenBank/DDBJ whole genome shotgun (WGS) entry which is preliminary data.</text>
</comment>
<evidence type="ECO:0000313" key="5">
    <source>
        <dbReference type="EMBL" id="MEB5477877.1"/>
    </source>
</evidence>
<dbReference type="Proteomes" id="UP001339883">
    <property type="component" value="Unassembled WGS sequence"/>
</dbReference>
<dbReference type="PANTHER" id="PTHR43046">
    <property type="entry name" value="GDP-MANNOSE MANNOSYL HYDROLASE"/>
    <property type="match status" value="1"/>
</dbReference>
<name>A0ABU6DYA6_9GAMM</name>
<dbReference type="PROSITE" id="PS51462">
    <property type="entry name" value="NUDIX"/>
    <property type="match status" value="1"/>
</dbReference>
<dbReference type="PROSITE" id="PS00893">
    <property type="entry name" value="NUDIX_BOX"/>
    <property type="match status" value="1"/>
</dbReference>
<protein>
    <submittedName>
        <fullName evidence="5">NUDIX domain-containing protein</fullName>
    </submittedName>
</protein>
<keyword evidence="3" id="KW-0460">Magnesium</keyword>
<dbReference type="InterPro" id="IPR015797">
    <property type="entry name" value="NUDIX_hydrolase-like_dom_sf"/>
</dbReference>
<feature type="domain" description="Nudix hydrolase" evidence="4">
    <location>
        <begin position="2"/>
        <end position="145"/>
    </location>
</feature>